<comment type="subcellular location">
    <subcellularLocation>
        <location evidence="1">Nucleus</location>
    </subcellularLocation>
</comment>
<reference evidence="6" key="1">
    <citation type="submission" date="2022-12" db="EMBL/GenBank/DDBJ databases">
        <title>Draft genome assemblies for two species of Escallonia (Escalloniales).</title>
        <authorList>
            <person name="Chanderbali A."/>
            <person name="Dervinis C."/>
            <person name="Anghel I."/>
            <person name="Soltis D."/>
            <person name="Soltis P."/>
            <person name="Zapata F."/>
        </authorList>
    </citation>
    <scope>NUCLEOTIDE SEQUENCE</scope>
    <source>
        <strain evidence="6">UCBG64.0493</strain>
        <tissue evidence="6">Leaf</tissue>
    </source>
</reference>
<dbReference type="AlphaFoldDB" id="A0AA89BRH5"/>
<dbReference type="Gene3D" id="4.10.280.10">
    <property type="entry name" value="Helix-loop-helix DNA-binding domain"/>
    <property type="match status" value="1"/>
</dbReference>
<evidence type="ECO:0000313" key="7">
    <source>
        <dbReference type="Proteomes" id="UP001188597"/>
    </source>
</evidence>
<dbReference type="Proteomes" id="UP001188597">
    <property type="component" value="Unassembled WGS sequence"/>
</dbReference>
<dbReference type="PANTHER" id="PTHR46133">
    <property type="entry name" value="BHLH TRANSCRIPTION FACTOR"/>
    <property type="match status" value="1"/>
</dbReference>
<dbReference type="InterPro" id="IPR036638">
    <property type="entry name" value="HLH_DNA-bd_sf"/>
</dbReference>
<keyword evidence="4" id="KW-0539">Nucleus</keyword>
<keyword evidence="3" id="KW-0804">Transcription</keyword>
<evidence type="ECO:0000313" key="6">
    <source>
        <dbReference type="EMBL" id="KAK3041326.1"/>
    </source>
</evidence>
<dbReference type="GO" id="GO:0046983">
    <property type="term" value="F:protein dimerization activity"/>
    <property type="evidence" value="ECO:0007669"/>
    <property type="project" value="InterPro"/>
</dbReference>
<keyword evidence="7" id="KW-1185">Reference proteome</keyword>
<accession>A0AA89BRH5</accession>
<sequence length="233" mass="26120">MDPFGNNTWDLIDYSGFIDDVESTDFDWGNQSGSALAEVSASHTGGSSQDKEYIERECPRKRGRNDACCRVGTKACRERLRRERLNDRQASCCIRLLFLELSSTLEPGRSASTDKLAILGDAIRVLNQLRAESQEYKGTNEKLLEEIKILKVEKNELREEKLKLKADKARMEQQLKSTPASPAGFMPAHPSAYQAGAHKMPFFPSYGLVPMWQYLPPAVADTSNDHELRPPAA</sequence>
<evidence type="ECO:0000256" key="5">
    <source>
        <dbReference type="SAM" id="Coils"/>
    </source>
</evidence>
<dbReference type="GO" id="GO:0003700">
    <property type="term" value="F:DNA-binding transcription factor activity"/>
    <property type="evidence" value="ECO:0007669"/>
    <property type="project" value="InterPro"/>
</dbReference>
<gene>
    <name evidence="6" type="ORF">RJ639_002307</name>
</gene>
<dbReference type="GO" id="GO:0005634">
    <property type="term" value="C:nucleus"/>
    <property type="evidence" value="ECO:0007669"/>
    <property type="project" value="UniProtKB-SubCell"/>
</dbReference>
<dbReference type="InterPro" id="IPR044818">
    <property type="entry name" value="ILR3-like"/>
</dbReference>
<evidence type="ECO:0000256" key="1">
    <source>
        <dbReference type="ARBA" id="ARBA00004123"/>
    </source>
</evidence>
<evidence type="ECO:0000256" key="2">
    <source>
        <dbReference type="ARBA" id="ARBA00023015"/>
    </source>
</evidence>
<organism evidence="6 7">
    <name type="scientific">Escallonia herrerae</name>
    <dbReference type="NCBI Taxonomy" id="1293975"/>
    <lineage>
        <taxon>Eukaryota</taxon>
        <taxon>Viridiplantae</taxon>
        <taxon>Streptophyta</taxon>
        <taxon>Embryophyta</taxon>
        <taxon>Tracheophyta</taxon>
        <taxon>Spermatophyta</taxon>
        <taxon>Magnoliopsida</taxon>
        <taxon>eudicotyledons</taxon>
        <taxon>Gunneridae</taxon>
        <taxon>Pentapetalae</taxon>
        <taxon>asterids</taxon>
        <taxon>campanulids</taxon>
        <taxon>Escalloniales</taxon>
        <taxon>Escalloniaceae</taxon>
        <taxon>Escallonia</taxon>
    </lineage>
</organism>
<dbReference type="GO" id="GO:0006879">
    <property type="term" value="P:intracellular iron ion homeostasis"/>
    <property type="evidence" value="ECO:0007669"/>
    <property type="project" value="InterPro"/>
</dbReference>
<comment type="caution">
    <text evidence="6">The sequence shown here is derived from an EMBL/GenBank/DDBJ whole genome shotgun (WGS) entry which is preliminary data.</text>
</comment>
<dbReference type="EMBL" id="JAVXUP010000036">
    <property type="protein sequence ID" value="KAK3041326.1"/>
    <property type="molecule type" value="Genomic_DNA"/>
</dbReference>
<evidence type="ECO:0000256" key="3">
    <source>
        <dbReference type="ARBA" id="ARBA00023163"/>
    </source>
</evidence>
<evidence type="ECO:0008006" key="8">
    <source>
        <dbReference type="Google" id="ProtNLM"/>
    </source>
</evidence>
<dbReference type="PANTHER" id="PTHR46133:SF9">
    <property type="entry name" value="TRANSCRIPTION FACTOR BHLH104"/>
    <property type="match status" value="1"/>
</dbReference>
<dbReference type="SUPFAM" id="SSF47459">
    <property type="entry name" value="HLH, helix-loop-helix DNA-binding domain"/>
    <property type="match status" value="1"/>
</dbReference>
<keyword evidence="5" id="KW-0175">Coiled coil</keyword>
<protein>
    <recommendedName>
        <fullName evidence="8">BHLH transcription factor</fullName>
    </recommendedName>
</protein>
<proteinExistence type="predicted"/>
<name>A0AA89BRH5_9ASTE</name>
<feature type="coiled-coil region" evidence="5">
    <location>
        <begin position="126"/>
        <end position="174"/>
    </location>
</feature>
<keyword evidence="2" id="KW-0805">Transcription regulation</keyword>
<evidence type="ECO:0000256" key="4">
    <source>
        <dbReference type="ARBA" id="ARBA00023242"/>
    </source>
</evidence>